<dbReference type="AlphaFoldDB" id="A0A8R1EBI3"/>
<dbReference type="InterPro" id="IPR001888">
    <property type="entry name" value="Transposase_1"/>
</dbReference>
<name>A0A8R1EBI3_CAEJA</name>
<dbReference type="PANTHER" id="PTHR46060">
    <property type="entry name" value="MARINER MOS1 TRANSPOSASE-LIKE PROTEIN"/>
    <property type="match status" value="1"/>
</dbReference>
<dbReference type="InterPro" id="IPR052709">
    <property type="entry name" value="Transposase-MT_Hybrid"/>
</dbReference>
<evidence type="ECO:0008006" key="3">
    <source>
        <dbReference type="Google" id="ProtNLM"/>
    </source>
</evidence>
<protein>
    <recommendedName>
        <fullName evidence="3">Mariner Mos1 transposase</fullName>
    </recommendedName>
</protein>
<dbReference type="Gene3D" id="3.30.420.10">
    <property type="entry name" value="Ribonuclease H-like superfamily/Ribonuclease H"/>
    <property type="match status" value="1"/>
</dbReference>
<dbReference type="EnsemblMetazoa" id="CJA32758.1">
    <property type="protein sequence ID" value="CJA32758.1"/>
    <property type="gene ID" value="WBGene00208605"/>
</dbReference>
<evidence type="ECO:0000313" key="2">
    <source>
        <dbReference type="Proteomes" id="UP000005237"/>
    </source>
</evidence>
<sequence>MICLWWLVNGVEYWDILEDDSTMKASNYIAQLRQLRLHVELSRGKKSQDLLSTRQRPSHVASYKAEKSGYGWTVLVHPLYSPDFKPSDYHLFSNVQRHLQGKK</sequence>
<proteinExistence type="predicted"/>
<organism evidence="1 2">
    <name type="scientific">Caenorhabditis japonica</name>
    <dbReference type="NCBI Taxonomy" id="281687"/>
    <lineage>
        <taxon>Eukaryota</taxon>
        <taxon>Metazoa</taxon>
        <taxon>Ecdysozoa</taxon>
        <taxon>Nematoda</taxon>
        <taxon>Chromadorea</taxon>
        <taxon>Rhabditida</taxon>
        <taxon>Rhabditina</taxon>
        <taxon>Rhabditomorpha</taxon>
        <taxon>Rhabditoidea</taxon>
        <taxon>Rhabditidae</taxon>
        <taxon>Peloderinae</taxon>
        <taxon>Caenorhabditis</taxon>
    </lineage>
</organism>
<dbReference type="Proteomes" id="UP000005237">
    <property type="component" value="Unassembled WGS sequence"/>
</dbReference>
<dbReference type="Pfam" id="PF01359">
    <property type="entry name" value="Transposase_1"/>
    <property type="match status" value="1"/>
</dbReference>
<accession>A0A8R1EBI3</accession>
<dbReference type="GO" id="GO:0003676">
    <property type="term" value="F:nucleic acid binding"/>
    <property type="evidence" value="ECO:0007669"/>
    <property type="project" value="InterPro"/>
</dbReference>
<keyword evidence="2" id="KW-1185">Reference proteome</keyword>
<evidence type="ECO:0000313" key="1">
    <source>
        <dbReference type="EnsemblMetazoa" id="CJA32758.1"/>
    </source>
</evidence>
<dbReference type="PANTHER" id="PTHR46060:SF1">
    <property type="entry name" value="MARINER MOS1 TRANSPOSASE-LIKE PROTEIN"/>
    <property type="match status" value="1"/>
</dbReference>
<reference evidence="1" key="2">
    <citation type="submission" date="2022-06" db="UniProtKB">
        <authorList>
            <consortium name="EnsemblMetazoa"/>
        </authorList>
    </citation>
    <scope>IDENTIFICATION</scope>
    <source>
        <strain evidence="1">DF5081</strain>
    </source>
</reference>
<reference evidence="2" key="1">
    <citation type="submission" date="2010-08" db="EMBL/GenBank/DDBJ databases">
        <authorList>
            <consortium name="Caenorhabditis japonica Sequencing Consortium"/>
            <person name="Wilson R.K."/>
        </authorList>
    </citation>
    <scope>NUCLEOTIDE SEQUENCE [LARGE SCALE GENOMIC DNA]</scope>
    <source>
        <strain evidence="2">DF5081</strain>
    </source>
</reference>
<dbReference type="InterPro" id="IPR036397">
    <property type="entry name" value="RNaseH_sf"/>
</dbReference>